<evidence type="ECO:0000256" key="1">
    <source>
        <dbReference type="SAM" id="Phobius"/>
    </source>
</evidence>
<evidence type="ECO:0000313" key="2">
    <source>
        <dbReference type="EMBL" id="OGM04859.1"/>
    </source>
</evidence>
<dbReference type="InterPro" id="IPR025101">
    <property type="entry name" value="DUF4012"/>
</dbReference>
<proteinExistence type="predicted"/>
<dbReference type="Proteomes" id="UP000177091">
    <property type="component" value="Unassembled WGS sequence"/>
</dbReference>
<comment type="caution">
    <text evidence="2">The sequence shown here is derived from an EMBL/GenBank/DDBJ whole genome shotgun (WGS) entry which is preliminary data.</text>
</comment>
<evidence type="ECO:0008006" key="4">
    <source>
        <dbReference type="Google" id="ProtNLM"/>
    </source>
</evidence>
<evidence type="ECO:0000313" key="3">
    <source>
        <dbReference type="Proteomes" id="UP000177091"/>
    </source>
</evidence>
<accession>A0A1F7WQX7</accession>
<name>A0A1F7WQX7_9BACT</name>
<feature type="transmembrane region" description="Helical" evidence="1">
    <location>
        <begin position="52"/>
        <end position="75"/>
    </location>
</feature>
<gene>
    <name evidence="2" type="ORF">A2112_00555</name>
</gene>
<dbReference type="Pfam" id="PF13196">
    <property type="entry name" value="DUF4012"/>
    <property type="match status" value="1"/>
</dbReference>
<dbReference type="AlphaFoldDB" id="A0A1F7WQX7"/>
<keyword evidence="1" id="KW-1133">Transmembrane helix</keyword>
<dbReference type="EMBL" id="MGFK01000004">
    <property type="protein sequence ID" value="OGM04859.1"/>
    <property type="molecule type" value="Genomic_DNA"/>
</dbReference>
<keyword evidence="1" id="KW-0812">Transmembrane</keyword>
<sequence length="669" mass="74290">MVGMENTQIPKLTPKEVPLEAGNEQVSESVLIPKIGPKTDSVKKLQKRFPKWVLVACGALLLFLFYLGLSFFNIYRNAKVLGAEITNLSTEAKNQNLPGVKSQLTKVDSALIKLKGSLALVGWMKIVPYYGGFVSDVQHATNAGTHLIDATEVFLVAIEPYADIIGFGGGAEENAGDAAKTTEERLDFLVKSIPDLIPRADEISQKVLEVQKEIAEIDPERYPEKLGSKEVRAPLKEALAIFDEVAYFAINGKPLLEVSPYLLGIDSPRTYLVLFQNDKELRPTGGFMTAYSIMKVTKGKFEPVSSNDIYNLDSTYRPTVDAPEAFIKYLKGPYVASQKMRLRDMNWSPDFAESMKLFADEAESVGIRNIDGIIAVDTQLLVYLLNVLGPIGVSGYGNFSNEIVAECNCPQVIHELESFADIEGPIVWSENEPGKIVFAPPNYDNRKKIIGPLMNSILSNAFGQPKEKLPDLFEAAFKSLREKHVLFYLFEAEKQAAVESFEIAGRIQDFEGDYLHINDANLGGRKSNLYVTQEVSQEISVASDGSVEKTLTITYKNPAPYDGWLNSVLPNYVRVYVPKGSELVSSEGLEEKFDVYEEFGKSVFAGYFQLRPQGVAKVTFKYKLPFKAKSGLSLLIQKQPGTGSPLYTISMGKNEEEFFLTTDKELKLR</sequence>
<keyword evidence="1" id="KW-0472">Membrane</keyword>
<protein>
    <recommendedName>
        <fullName evidence="4">DUF4012 domain-containing protein</fullName>
    </recommendedName>
</protein>
<organism evidence="2 3">
    <name type="scientific">Candidatus Woesebacteria bacterium GWA1_42_12</name>
    <dbReference type="NCBI Taxonomy" id="1802472"/>
    <lineage>
        <taxon>Bacteria</taxon>
        <taxon>Candidatus Woeseibacteriota</taxon>
    </lineage>
</organism>
<reference evidence="2 3" key="1">
    <citation type="journal article" date="2016" name="Nat. Commun.">
        <title>Thousands of microbial genomes shed light on interconnected biogeochemical processes in an aquifer system.</title>
        <authorList>
            <person name="Anantharaman K."/>
            <person name="Brown C.T."/>
            <person name="Hug L.A."/>
            <person name="Sharon I."/>
            <person name="Castelle C.J."/>
            <person name="Probst A.J."/>
            <person name="Thomas B.C."/>
            <person name="Singh A."/>
            <person name="Wilkins M.J."/>
            <person name="Karaoz U."/>
            <person name="Brodie E.L."/>
            <person name="Williams K.H."/>
            <person name="Hubbard S.S."/>
            <person name="Banfield J.F."/>
        </authorList>
    </citation>
    <scope>NUCLEOTIDE SEQUENCE [LARGE SCALE GENOMIC DNA]</scope>
</reference>